<keyword evidence="4" id="KW-1185">Reference proteome</keyword>
<feature type="compositionally biased region" description="Basic and acidic residues" evidence="2">
    <location>
        <begin position="830"/>
        <end position="846"/>
    </location>
</feature>
<feature type="compositionally biased region" description="Basic residues" evidence="2">
    <location>
        <begin position="144"/>
        <end position="153"/>
    </location>
</feature>
<feature type="region of interest" description="Disordered" evidence="2">
    <location>
        <begin position="373"/>
        <end position="410"/>
    </location>
</feature>
<feature type="compositionally biased region" description="Basic and acidic residues" evidence="2">
    <location>
        <begin position="1161"/>
        <end position="1179"/>
    </location>
</feature>
<feature type="region of interest" description="Disordered" evidence="2">
    <location>
        <begin position="949"/>
        <end position="972"/>
    </location>
</feature>
<evidence type="ECO:0000256" key="1">
    <source>
        <dbReference type="SAM" id="Coils"/>
    </source>
</evidence>
<feature type="region of interest" description="Disordered" evidence="2">
    <location>
        <begin position="1052"/>
        <end position="1071"/>
    </location>
</feature>
<feature type="region of interest" description="Disordered" evidence="2">
    <location>
        <begin position="802"/>
        <end position="847"/>
    </location>
</feature>
<feature type="compositionally biased region" description="Polar residues" evidence="2">
    <location>
        <begin position="949"/>
        <end position="967"/>
    </location>
</feature>
<feature type="compositionally biased region" description="Polar residues" evidence="2">
    <location>
        <begin position="818"/>
        <end position="829"/>
    </location>
</feature>
<reference evidence="3" key="2">
    <citation type="submission" date="2015-02" db="UniProtKB">
        <authorList>
            <consortium name="EnsemblMetazoa"/>
        </authorList>
    </citation>
    <scope>IDENTIFICATION</scope>
</reference>
<dbReference type="STRING" id="126957.T1J9Q5"/>
<dbReference type="eggNOG" id="ENOG502QQIM">
    <property type="taxonomic scope" value="Eukaryota"/>
</dbReference>
<feature type="compositionally biased region" description="Polar residues" evidence="2">
    <location>
        <begin position="1148"/>
        <end position="1157"/>
    </location>
</feature>
<feature type="compositionally biased region" description="Polar residues" evidence="2">
    <location>
        <begin position="382"/>
        <end position="394"/>
    </location>
</feature>
<keyword evidence="1" id="KW-0175">Coiled coil</keyword>
<sequence>MGNSHSSQANHTHSHQPYHPAFHREIRNGQIHYPPGPPSSHLEAGIYNPEYKVLPERIPGQKLKITDNGNILQNGGTISGKAPIVVTPLANEAEFLQVLETRRTHVEAINTRMEQNNSRYYSNPDLAKSKQLYDGNHETNTSSAHRKLFKKSKAPPPPMAFPTSSEPGVSRASSFKDPITGTIVKIHPWEQRQETWCIGVPSQMRAAGSMERILEHRDLRQEMHNNGSSPQEWKFYKNSEPRNKHHHKLIPDRHRYAGSIDRQMNEKKFRAKSMDSLQTSGNMETPVSAKLRQSLESLNNCITEPNKLDIHRRLRSSQENVHERRMIERHEDIFRPGSRQSTHSANSLNRQMPSYRHPDDKWGYHLDSKLSNQRHEEIVRPSSRQSAHSSNSLLRQMPTRKHSDNKWGYPVDSKLNVERSSSTSTGRIGSPITKTEMLLHRKDSSPKLYYFGEGDGKLESKSPIINHTNNKEQLVAQRSGSSLSRNIHRLVEDKHGGSWHFEETRLPLNQQDIHNSKVPLSPHQQPESRNPDVNYNGMMTKQQDQLNQNNLQKNLSNSRQRNSYAFEDKRYRYELEQQITNLKPTLELHVENSDEEDINMHLRPTLPKRVPALPRFSPTQAWRSLNLEHITNAQQMRNLASEADIQEDSIRRITRPVAPPRVGNERSADSGISQDAGSPGLANEFELVTAPDKLSDQVKLHSLPHSGNNYKPQKKRSTWTPEEDLTSDFDGGSNEHPITVIGTTPQMISVQPKLMSIKNMFSSKTSTEDEKRGATGAKKMWIKPTDSNASITFTSVRKLKRSSSGVLPAQQEEIDENWSFSRSLPNSLHNGDEGEKNSKEKAKGEVHSSNIAMRRIGSGPIPTSAAQTGLQNRVMSLDSLHIHNHQKTQSLNKKRTKDDLFFKYSPNEHIIYLPEYDAKKIVLTNGSPFQWANGSPLANGSLVANGSPIANGSPTAKGSPKANGSPTDSEEYGNVVYVGYNSKKQKKFKFQSTVRQHERKRLEQQLSQMAEQSEKHREKEKLLVNQVEEEFQKKREREKASICLQLKMLSNSSPNMNKRDDGIEGCESPPPVLLSPTQLYLSTEELYEKPSVDKRQDSGLFSGISKWMRRQQKLEEHHKASRQEPEGAPSPSAQQDGTAKSAIHDHSNQIIVASRSPNGHLETEDRNDVYIRMREHAGKEGSYSASKI</sequence>
<feature type="region of interest" description="Disordered" evidence="2">
    <location>
        <begin position="658"/>
        <end position="679"/>
    </location>
</feature>
<evidence type="ECO:0000256" key="2">
    <source>
        <dbReference type="SAM" id="MobiDB-lite"/>
    </source>
</evidence>
<accession>T1J9Q5</accession>
<dbReference type="HOGENOM" id="CLU_272180_0_0_1"/>
<evidence type="ECO:0000313" key="3">
    <source>
        <dbReference type="EnsemblMetazoa" id="SMAR010452-PA"/>
    </source>
</evidence>
<dbReference type="EMBL" id="JH431978">
    <property type="status" value="NOT_ANNOTATED_CDS"/>
    <property type="molecule type" value="Genomic_DNA"/>
</dbReference>
<dbReference type="AlphaFoldDB" id="T1J9Q5"/>
<feature type="region of interest" description="Disordered" evidence="2">
    <location>
        <begin position="1109"/>
        <end position="1188"/>
    </location>
</feature>
<feature type="region of interest" description="Disordered" evidence="2">
    <location>
        <begin position="135"/>
        <end position="173"/>
    </location>
</feature>
<feature type="coiled-coil region" evidence="1">
    <location>
        <begin position="995"/>
        <end position="1037"/>
    </location>
</feature>
<feature type="compositionally biased region" description="Polar residues" evidence="2">
    <location>
        <begin position="522"/>
        <end position="537"/>
    </location>
</feature>
<evidence type="ECO:0000313" key="4">
    <source>
        <dbReference type="Proteomes" id="UP000014500"/>
    </source>
</evidence>
<organism evidence="3 4">
    <name type="scientific">Strigamia maritima</name>
    <name type="common">European centipede</name>
    <name type="synonym">Geophilus maritimus</name>
    <dbReference type="NCBI Taxonomy" id="126957"/>
    <lineage>
        <taxon>Eukaryota</taxon>
        <taxon>Metazoa</taxon>
        <taxon>Ecdysozoa</taxon>
        <taxon>Arthropoda</taxon>
        <taxon>Myriapoda</taxon>
        <taxon>Chilopoda</taxon>
        <taxon>Pleurostigmophora</taxon>
        <taxon>Geophilomorpha</taxon>
        <taxon>Linotaeniidae</taxon>
        <taxon>Strigamia</taxon>
    </lineage>
</organism>
<feature type="compositionally biased region" description="Polar residues" evidence="2">
    <location>
        <begin position="162"/>
        <end position="173"/>
    </location>
</feature>
<name>T1J9Q5_STRMM</name>
<reference evidence="4" key="1">
    <citation type="submission" date="2011-05" db="EMBL/GenBank/DDBJ databases">
        <authorList>
            <person name="Richards S.R."/>
            <person name="Qu J."/>
            <person name="Jiang H."/>
            <person name="Jhangiani S.N."/>
            <person name="Agravi P."/>
            <person name="Goodspeed R."/>
            <person name="Gross S."/>
            <person name="Mandapat C."/>
            <person name="Jackson L."/>
            <person name="Mathew T."/>
            <person name="Pu L."/>
            <person name="Thornton R."/>
            <person name="Saada N."/>
            <person name="Wilczek-Boney K.B."/>
            <person name="Lee S."/>
            <person name="Kovar C."/>
            <person name="Wu Y."/>
            <person name="Scherer S.E."/>
            <person name="Worley K.C."/>
            <person name="Muzny D.M."/>
            <person name="Gibbs R."/>
        </authorList>
    </citation>
    <scope>NUCLEOTIDE SEQUENCE</scope>
    <source>
        <strain evidence="4">Brora</strain>
    </source>
</reference>
<dbReference type="EnsemblMetazoa" id="SMAR010452-RA">
    <property type="protein sequence ID" value="SMAR010452-PA"/>
    <property type="gene ID" value="SMAR010452"/>
</dbReference>
<feature type="region of interest" description="Disordered" evidence="2">
    <location>
        <begin position="514"/>
        <end position="537"/>
    </location>
</feature>
<feature type="compositionally biased region" description="Basic and acidic residues" evidence="2">
    <location>
        <begin position="1112"/>
        <end position="1125"/>
    </location>
</feature>
<feature type="region of interest" description="Disordered" evidence="2">
    <location>
        <begin position="700"/>
        <end position="734"/>
    </location>
</feature>
<feature type="region of interest" description="Disordered" evidence="2">
    <location>
        <begin position="336"/>
        <end position="358"/>
    </location>
</feature>
<feature type="compositionally biased region" description="Polar residues" evidence="2">
    <location>
        <begin position="338"/>
        <end position="352"/>
    </location>
</feature>
<protein>
    <submittedName>
        <fullName evidence="3">Uncharacterized protein</fullName>
    </submittedName>
</protein>
<dbReference type="Proteomes" id="UP000014500">
    <property type="component" value="Unassembled WGS sequence"/>
</dbReference>
<proteinExistence type="predicted"/>